<gene>
    <name evidence="2" type="ORF">TWF718_003759</name>
</gene>
<comment type="caution">
    <text evidence="2">The sequence shown here is derived from an EMBL/GenBank/DDBJ whole genome shotgun (WGS) entry which is preliminary data.</text>
</comment>
<dbReference type="Proteomes" id="UP001313282">
    <property type="component" value="Unassembled WGS sequence"/>
</dbReference>
<name>A0AAN8MTV6_9PEZI</name>
<proteinExistence type="predicted"/>
<accession>A0AAN8MTV6</accession>
<dbReference type="EMBL" id="JAVHNR010000002">
    <property type="protein sequence ID" value="KAK6350569.1"/>
    <property type="molecule type" value="Genomic_DNA"/>
</dbReference>
<organism evidence="2 3">
    <name type="scientific">Orbilia javanica</name>
    <dbReference type="NCBI Taxonomy" id="47235"/>
    <lineage>
        <taxon>Eukaryota</taxon>
        <taxon>Fungi</taxon>
        <taxon>Dikarya</taxon>
        <taxon>Ascomycota</taxon>
        <taxon>Pezizomycotina</taxon>
        <taxon>Orbiliomycetes</taxon>
        <taxon>Orbiliales</taxon>
        <taxon>Orbiliaceae</taxon>
        <taxon>Orbilia</taxon>
    </lineage>
</organism>
<reference evidence="2 3" key="1">
    <citation type="submission" date="2019-10" db="EMBL/GenBank/DDBJ databases">
        <authorList>
            <person name="Palmer J.M."/>
        </authorList>
    </citation>
    <scope>NUCLEOTIDE SEQUENCE [LARGE SCALE GENOMIC DNA]</scope>
    <source>
        <strain evidence="2 3">TWF718</strain>
    </source>
</reference>
<evidence type="ECO:0000256" key="1">
    <source>
        <dbReference type="SAM" id="MobiDB-lite"/>
    </source>
</evidence>
<keyword evidence="3" id="KW-1185">Reference proteome</keyword>
<protein>
    <submittedName>
        <fullName evidence="2">Uncharacterized protein</fullName>
    </submittedName>
</protein>
<dbReference type="AlphaFoldDB" id="A0AAN8MTV6"/>
<evidence type="ECO:0000313" key="3">
    <source>
        <dbReference type="Proteomes" id="UP001313282"/>
    </source>
</evidence>
<feature type="region of interest" description="Disordered" evidence="1">
    <location>
        <begin position="1"/>
        <end position="41"/>
    </location>
</feature>
<feature type="compositionally biased region" description="Polar residues" evidence="1">
    <location>
        <begin position="21"/>
        <end position="40"/>
    </location>
</feature>
<sequence length="316" mass="35029">MASTSIASSVHDPSPDLEMATNITTSSRPASAENATSPSGSAAERLNCKIYGLSVEEFSNISETDPQKQAMQTYTNYLNQKLAELPEKFLNDIWSILGIPKSEKFDEIRATEQRMDVLASIADVIRSRREEDAGSTWDRGATAMSIDRIAKLLCESYRVRTPEVGSTEWNSLRQLIFAMIGLLCMLFQASIPGDKQTTETTVFSIVTPGDSLVPITSQGIDMARRGIRALLLGFGELCPAPSRREGLDNYSPEDILHTSKLCFSSLSRVANIHIEWVDNLGSHLYFDSDSASLKLFRLPSFCFANLAFYSKRPLYN</sequence>
<evidence type="ECO:0000313" key="2">
    <source>
        <dbReference type="EMBL" id="KAK6350569.1"/>
    </source>
</evidence>